<dbReference type="Proteomes" id="UP000033047">
    <property type="component" value="Unassembled WGS sequence"/>
</dbReference>
<dbReference type="GO" id="GO:0015288">
    <property type="term" value="F:porin activity"/>
    <property type="evidence" value="ECO:0007669"/>
    <property type="project" value="TreeGrafter"/>
</dbReference>
<dbReference type="AlphaFoldDB" id="A0A0F5ITR7"/>
<dbReference type="HOGENOM" id="CLU_012817_12_2_10"/>
<comment type="subcellular location">
    <subcellularLocation>
        <location evidence="1">Cell outer membrane</location>
    </subcellularLocation>
</comment>
<evidence type="ECO:0000256" key="7">
    <source>
        <dbReference type="ARBA" id="ARBA00023237"/>
    </source>
</evidence>
<sequence>MSGKKIIYVLGNLLCLLLVPALSVEAQRSLTLEECSQLALENNARMKNARLDVKGAEEVRKEAFTKYFPSISATGGAFTSDNGMAELALVPGLLEMTMAKNGVMGGVTAVQPVFAGGQILNNNKLAALAVEVSRYQMKQSENEVLLTVEQYYWLHVSLQEKRKTVSLLETLIDNLYKDVEASVRAGVANRNELLQVQLKKNSIASDRLKVDNNLRLSKMLLSQYIGLPEDDFTVQATLQEPLPSPETYRIDQMSALPTTVAYKLLDKNVEASRLQYKLKVGQNLPSVGIGAGYMYHNILDTDHSFGMIFATVSVPLTDWWGGSHAIRKQKLQLKAAEYTRQDTNEKLLLQMQKLWNELEEAYKQAKISEESVKTAEENVRLSTDYYQVGTETLSDLLNAQSLLQQSRDQYTDDYTNYLIKRTEYLQATGR</sequence>
<evidence type="ECO:0000256" key="1">
    <source>
        <dbReference type="ARBA" id="ARBA00004442"/>
    </source>
</evidence>
<dbReference type="Gene3D" id="1.20.1600.10">
    <property type="entry name" value="Outer membrane efflux proteins (OEP)"/>
    <property type="match status" value="1"/>
</dbReference>
<accession>A0A0F5ITR7</accession>
<keyword evidence="3" id="KW-0813">Transport</keyword>
<dbReference type="Pfam" id="PF02321">
    <property type="entry name" value="OEP"/>
    <property type="match status" value="2"/>
</dbReference>
<dbReference type="SUPFAM" id="SSF56954">
    <property type="entry name" value="Outer membrane efflux proteins (OEP)"/>
    <property type="match status" value="1"/>
</dbReference>
<evidence type="ECO:0000256" key="4">
    <source>
        <dbReference type="ARBA" id="ARBA00022452"/>
    </source>
</evidence>
<comment type="similarity">
    <text evidence="2">Belongs to the outer membrane factor (OMF) (TC 1.B.17) family.</text>
</comment>
<dbReference type="GO" id="GO:0009279">
    <property type="term" value="C:cell outer membrane"/>
    <property type="evidence" value="ECO:0007669"/>
    <property type="project" value="UniProtKB-SubCell"/>
</dbReference>
<gene>
    <name evidence="8" type="ORF">HMPREF1535_03898</name>
</gene>
<dbReference type="PATRIC" id="fig|927665.4.peg.4005"/>
<dbReference type="STRING" id="927665.HMPREF1535_03898"/>
<keyword evidence="5" id="KW-0812">Transmembrane</keyword>
<evidence type="ECO:0000256" key="3">
    <source>
        <dbReference type="ARBA" id="ARBA00022448"/>
    </source>
</evidence>
<keyword evidence="4" id="KW-1134">Transmembrane beta strand</keyword>
<name>A0A0F5ITR7_9BACT</name>
<dbReference type="InterPro" id="IPR003423">
    <property type="entry name" value="OMP_efflux"/>
</dbReference>
<keyword evidence="6" id="KW-0472">Membrane</keyword>
<organism evidence="8 9">
    <name type="scientific">Parabacteroides goldsteinii DSM 19448 = WAL 12034</name>
    <dbReference type="NCBI Taxonomy" id="927665"/>
    <lineage>
        <taxon>Bacteria</taxon>
        <taxon>Pseudomonadati</taxon>
        <taxon>Bacteroidota</taxon>
        <taxon>Bacteroidia</taxon>
        <taxon>Bacteroidales</taxon>
        <taxon>Tannerellaceae</taxon>
        <taxon>Parabacteroides</taxon>
    </lineage>
</organism>
<dbReference type="PANTHER" id="PTHR30026:SF20">
    <property type="entry name" value="OUTER MEMBRANE PROTEIN TOLC"/>
    <property type="match status" value="1"/>
</dbReference>
<protein>
    <recommendedName>
        <fullName evidence="10">TolC family type I secretion outer membrane protein</fullName>
    </recommendedName>
</protein>
<evidence type="ECO:0000313" key="8">
    <source>
        <dbReference type="EMBL" id="KKB48670.1"/>
    </source>
</evidence>
<evidence type="ECO:0000256" key="6">
    <source>
        <dbReference type="ARBA" id="ARBA00023136"/>
    </source>
</evidence>
<evidence type="ECO:0000256" key="5">
    <source>
        <dbReference type="ARBA" id="ARBA00022692"/>
    </source>
</evidence>
<keyword evidence="7" id="KW-0998">Cell outer membrane</keyword>
<dbReference type="PANTHER" id="PTHR30026">
    <property type="entry name" value="OUTER MEMBRANE PROTEIN TOLC"/>
    <property type="match status" value="1"/>
</dbReference>
<dbReference type="GO" id="GO:0015562">
    <property type="term" value="F:efflux transmembrane transporter activity"/>
    <property type="evidence" value="ECO:0007669"/>
    <property type="project" value="InterPro"/>
</dbReference>
<dbReference type="InterPro" id="IPR051906">
    <property type="entry name" value="TolC-like"/>
</dbReference>
<evidence type="ECO:0000256" key="2">
    <source>
        <dbReference type="ARBA" id="ARBA00007613"/>
    </source>
</evidence>
<evidence type="ECO:0000313" key="9">
    <source>
        <dbReference type="Proteomes" id="UP000033047"/>
    </source>
</evidence>
<comment type="caution">
    <text evidence="8">The sequence shown here is derived from an EMBL/GenBank/DDBJ whole genome shotgun (WGS) entry which is preliminary data.</text>
</comment>
<reference evidence="8 9" key="1">
    <citation type="submission" date="2013-04" db="EMBL/GenBank/DDBJ databases">
        <title>The Genome Sequence of Parabacteroides goldsteinii DSM 19448.</title>
        <authorList>
            <consortium name="The Broad Institute Genomics Platform"/>
            <person name="Earl A."/>
            <person name="Ward D."/>
            <person name="Feldgarden M."/>
            <person name="Gevers D."/>
            <person name="Martens E."/>
            <person name="Sakamoto M."/>
            <person name="Benno Y."/>
            <person name="Song Y."/>
            <person name="Liu C."/>
            <person name="Lee J."/>
            <person name="Bolanos M."/>
            <person name="Vaisanen M.L."/>
            <person name="Finegold S.M."/>
            <person name="Walker B."/>
            <person name="Young S."/>
            <person name="Zeng Q."/>
            <person name="Gargeya S."/>
            <person name="Fitzgerald M."/>
            <person name="Haas B."/>
            <person name="Abouelleil A."/>
            <person name="Allen A.W."/>
            <person name="Alvarado L."/>
            <person name="Arachchi H.M."/>
            <person name="Berlin A.M."/>
            <person name="Chapman S.B."/>
            <person name="Gainer-Dewar J."/>
            <person name="Goldberg J."/>
            <person name="Griggs A."/>
            <person name="Gujja S."/>
            <person name="Hansen M."/>
            <person name="Howarth C."/>
            <person name="Imamovic A."/>
            <person name="Ireland A."/>
            <person name="Larimer J."/>
            <person name="McCowan C."/>
            <person name="Murphy C."/>
            <person name="Pearson M."/>
            <person name="Poon T.W."/>
            <person name="Priest M."/>
            <person name="Roberts A."/>
            <person name="Saif S."/>
            <person name="Shea T."/>
            <person name="Sisk P."/>
            <person name="Sykes S."/>
            <person name="Wortman J."/>
            <person name="Nusbaum C."/>
            <person name="Birren B."/>
        </authorList>
    </citation>
    <scope>NUCLEOTIDE SEQUENCE [LARGE SCALE GENOMIC DNA]</scope>
    <source>
        <strain evidence="8 9">DSM 19448</strain>
    </source>
</reference>
<dbReference type="EMBL" id="AQHV01000021">
    <property type="protein sequence ID" value="KKB48670.1"/>
    <property type="molecule type" value="Genomic_DNA"/>
</dbReference>
<proteinExistence type="inferred from homology"/>
<dbReference type="GO" id="GO:1990281">
    <property type="term" value="C:efflux pump complex"/>
    <property type="evidence" value="ECO:0007669"/>
    <property type="project" value="TreeGrafter"/>
</dbReference>
<evidence type="ECO:0008006" key="10">
    <source>
        <dbReference type="Google" id="ProtNLM"/>
    </source>
</evidence>
<dbReference type="RefSeq" id="WP_007656933.1">
    <property type="nucleotide sequence ID" value="NZ_KQ033913.1"/>
</dbReference>